<gene>
    <name evidence="1" type="ORF">HPB49_018058</name>
</gene>
<evidence type="ECO:0000313" key="2">
    <source>
        <dbReference type="Proteomes" id="UP000821865"/>
    </source>
</evidence>
<accession>A0ACB8C4S7</accession>
<reference evidence="1" key="1">
    <citation type="submission" date="2020-05" db="EMBL/GenBank/DDBJ databases">
        <title>Large-scale comparative analyses of tick genomes elucidate their genetic diversity and vector capacities.</title>
        <authorList>
            <person name="Jia N."/>
            <person name="Wang J."/>
            <person name="Shi W."/>
            <person name="Du L."/>
            <person name="Sun Y."/>
            <person name="Zhan W."/>
            <person name="Jiang J."/>
            <person name="Wang Q."/>
            <person name="Zhang B."/>
            <person name="Ji P."/>
            <person name="Sakyi L.B."/>
            <person name="Cui X."/>
            <person name="Yuan T."/>
            <person name="Jiang B."/>
            <person name="Yang W."/>
            <person name="Lam T.T.-Y."/>
            <person name="Chang Q."/>
            <person name="Ding S."/>
            <person name="Wang X."/>
            <person name="Zhu J."/>
            <person name="Ruan X."/>
            <person name="Zhao L."/>
            <person name="Wei J."/>
            <person name="Que T."/>
            <person name="Du C."/>
            <person name="Cheng J."/>
            <person name="Dai P."/>
            <person name="Han X."/>
            <person name="Huang E."/>
            <person name="Gao Y."/>
            <person name="Liu J."/>
            <person name="Shao H."/>
            <person name="Ye R."/>
            <person name="Li L."/>
            <person name="Wei W."/>
            <person name="Wang X."/>
            <person name="Wang C."/>
            <person name="Yang T."/>
            <person name="Huo Q."/>
            <person name="Li W."/>
            <person name="Guo W."/>
            <person name="Chen H."/>
            <person name="Zhou L."/>
            <person name="Ni X."/>
            <person name="Tian J."/>
            <person name="Zhou Y."/>
            <person name="Sheng Y."/>
            <person name="Liu T."/>
            <person name="Pan Y."/>
            <person name="Xia L."/>
            <person name="Li J."/>
            <person name="Zhao F."/>
            <person name="Cao W."/>
        </authorList>
    </citation>
    <scope>NUCLEOTIDE SEQUENCE</scope>
    <source>
        <strain evidence="1">Dsil-2018</strain>
    </source>
</reference>
<proteinExistence type="predicted"/>
<organism evidence="1 2">
    <name type="scientific">Dermacentor silvarum</name>
    <name type="common">Tick</name>
    <dbReference type="NCBI Taxonomy" id="543639"/>
    <lineage>
        <taxon>Eukaryota</taxon>
        <taxon>Metazoa</taxon>
        <taxon>Ecdysozoa</taxon>
        <taxon>Arthropoda</taxon>
        <taxon>Chelicerata</taxon>
        <taxon>Arachnida</taxon>
        <taxon>Acari</taxon>
        <taxon>Parasitiformes</taxon>
        <taxon>Ixodida</taxon>
        <taxon>Ixodoidea</taxon>
        <taxon>Ixodidae</taxon>
        <taxon>Rhipicephalinae</taxon>
        <taxon>Dermacentor</taxon>
    </lineage>
</organism>
<sequence length="364" mass="41327">MPAKKHDSLWWKMVNCNACSAGIYDGKNMRREHARGTMSLMARSFRFHALLCRFGGCFFIRDLFRKDNKRSPRVVWKSWYTIYSVCCIGFLIWMQVGIVAHASHQATMTSHSFEGSLNVVAHVVLFVKIIVNATSTVTGSSKMLEFYLRASVFEKRVGIRACSCCAPKRYFWSDVRRGCAFIAYCVAFVAAVPLVSQSHALSSIGMQSAWTRISFWFKVLLLIMLYFVYDSVHIVALRSAGKVLVEYLKNELKVLEECLAGRVGGVLSLRTSDVLCRVEAVRFNFYEIQELKDAVNQVWSWSLVVSSTCTLLVLCTSLYEMCKNGPAKWENYTAFLYSAYITYDFITLASTSQSMADMVSRKSL</sequence>
<comment type="caution">
    <text evidence="1">The sequence shown here is derived from an EMBL/GenBank/DDBJ whole genome shotgun (WGS) entry which is preliminary data.</text>
</comment>
<name>A0ACB8C4S7_DERSI</name>
<protein>
    <submittedName>
        <fullName evidence="1">Uncharacterized protein</fullName>
    </submittedName>
</protein>
<dbReference type="EMBL" id="CM023478">
    <property type="protein sequence ID" value="KAH7933844.1"/>
    <property type="molecule type" value="Genomic_DNA"/>
</dbReference>
<evidence type="ECO:0000313" key="1">
    <source>
        <dbReference type="EMBL" id="KAH7933844.1"/>
    </source>
</evidence>
<keyword evidence="2" id="KW-1185">Reference proteome</keyword>
<dbReference type="Proteomes" id="UP000821865">
    <property type="component" value="Chromosome 9"/>
</dbReference>